<evidence type="ECO:0000313" key="2">
    <source>
        <dbReference type="EMBL" id="ADO00513.1"/>
    </source>
</evidence>
<accession>G0T5J5</accession>
<sequence>MGQLVKFFIIFVCVFTQLIEFGLMCKLTGETCGAFYPTPCCNRCVISGISAWGTCR</sequence>
<keyword evidence="3" id="KW-1185">Reference proteome</keyword>
<feature type="transmembrane region" description="Helical" evidence="1">
    <location>
        <begin position="7"/>
        <end position="24"/>
    </location>
</feature>
<protein>
    <submittedName>
        <fullName evidence="2">Uncharacterized protein</fullName>
    </submittedName>
</protein>
<dbReference type="Proteomes" id="UP000112896">
    <property type="component" value="Segment"/>
</dbReference>
<organism evidence="2 3">
    <name type="scientific">Wiseana iridescent virus</name>
    <name type="common">WIV</name>
    <name type="synonym">Insect iridescent virus type 9</name>
    <dbReference type="NCBI Taxonomy" id="68347"/>
    <lineage>
        <taxon>Viruses</taxon>
        <taxon>Varidnaviria</taxon>
        <taxon>Bamfordvirae</taxon>
        <taxon>Nucleocytoviricota</taxon>
        <taxon>Megaviricetes</taxon>
        <taxon>Pimascovirales</taxon>
        <taxon>Pimascovirales incertae sedis</taxon>
        <taxon>Iridoviridae</taxon>
        <taxon>Betairidovirinae</taxon>
        <taxon>Chloriridovirus</taxon>
        <taxon>Chloriridovirus wiseana1</taxon>
        <taxon>Invertebrate iridescent virus 9</taxon>
    </lineage>
</organism>
<evidence type="ECO:0000256" key="1">
    <source>
        <dbReference type="SAM" id="Phobius"/>
    </source>
</evidence>
<organismHost>
    <name type="scientific">Wiseana cervinata</name>
    <dbReference type="NCBI Taxonomy" id="107013"/>
</organismHost>
<name>G0T5J5_IRV9</name>
<evidence type="ECO:0000313" key="3">
    <source>
        <dbReference type="Proteomes" id="UP000112896"/>
    </source>
</evidence>
<keyword evidence="1" id="KW-0812">Transmembrane</keyword>
<keyword evidence="1" id="KW-1133">Transmembrane helix</keyword>
<proteinExistence type="predicted"/>
<reference evidence="2 3" key="1">
    <citation type="journal article" date="2011" name="J. Virol.">
        <title>Genomic and proteomic analysis of invertebrate iridovirus type 9.</title>
        <authorList>
            <person name="Wong C.K."/>
            <person name="Young V.L."/>
            <person name="Kleffmann T."/>
            <person name="Ward V.K."/>
        </authorList>
    </citation>
    <scope>NUCLEOTIDE SEQUENCE [LARGE SCALE GENOMIC DNA]</scope>
</reference>
<dbReference type="EMBL" id="GQ918152">
    <property type="protein sequence ID" value="ADO00513.1"/>
    <property type="molecule type" value="Genomic_DNA"/>
</dbReference>
<dbReference type="RefSeq" id="YP_004732952.1">
    <property type="nucleotide sequence ID" value="NC_015780.1"/>
</dbReference>
<keyword evidence="1" id="KW-0472">Membrane</keyword>
<dbReference type="GeneID" id="10963891"/>
<dbReference type="KEGG" id="vg:10963891"/>